<dbReference type="RefSeq" id="WP_270037222.1">
    <property type="nucleotide sequence ID" value="NZ_JAPDOD010000001.1"/>
</dbReference>
<evidence type="ECO:0000256" key="1">
    <source>
        <dbReference type="SAM" id="SignalP"/>
    </source>
</evidence>
<name>A0A9X3MS45_9ACTN</name>
<feature type="chain" id="PRO_5040955471" description="Htaa domain-containing protein" evidence="1">
    <location>
        <begin position="22"/>
        <end position="213"/>
    </location>
</feature>
<dbReference type="PROSITE" id="PS51257">
    <property type="entry name" value="PROKAR_LIPOPROTEIN"/>
    <property type="match status" value="1"/>
</dbReference>
<evidence type="ECO:0000313" key="2">
    <source>
        <dbReference type="EMBL" id="MDA0158633.1"/>
    </source>
</evidence>
<keyword evidence="3" id="KW-1185">Reference proteome</keyword>
<gene>
    <name evidence="2" type="ORF">OM076_00025</name>
</gene>
<protein>
    <recommendedName>
        <fullName evidence="4">Htaa domain-containing protein</fullName>
    </recommendedName>
</protein>
<keyword evidence="1" id="KW-0732">Signal</keyword>
<accession>A0A9X3MS45</accession>
<dbReference type="AlphaFoldDB" id="A0A9X3MS45"/>
<sequence>MKLQIAATALAVGACAAVAPAASAHAPARVSVAGLNGSGDWVMDQVYDADIGVHFKQHFTFAKRAGRVASIPAGGGSVKVPIRVHVESAADGTYSSGSGLKSYTCTATSDTNAKATVSLARRGAKLRVTTTVLEELAPGSPDCTEPGAAWWPTDTDLFERALRIHADVSRASLLKPIPLQFPETTADCGEPALVAACSEKIAWSGTLKMQGQR</sequence>
<evidence type="ECO:0008006" key="4">
    <source>
        <dbReference type="Google" id="ProtNLM"/>
    </source>
</evidence>
<organism evidence="2 3">
    <name type="scientific">Solirubrobacter ginsenosidimutans</name>
    <dbReference type="NCBI Taxonomy" id="490573"/>
    <lineage>
        <taxon>Bacteria</taxon>
        <taxon>Bacillati</taxon>
        <taxon>Actinomycetota</taxon>
        <taxon>Thermoleophilia</taxon>
        <taxon>Solirubrobacterales</taxon>
        <taxon>Solirubrobacteraceae</taxon>
        <taxon>Solirubrobacter</taxon>
    </lineage>
</organism>
<dbReference type="EMBL" id="JAPDOD010000001">
    <property type="protein sequence ID" value="MDA0158633.1"/>
    <property type="molecule type" value="Genomic_DNA"/>
</dbReference>
<proteinExistence type="predicted"/>
<evidence type="ECO:0000313" key="3">
    <source>
        <dbReference type="Proteomes" id="UP001149140"/>
    </source>
</evidence>
<reference evidence="2" key="1">
    <citation type="submission" date="2022-10" db="EMBL/GenBank/DDBJ databases">
        <title>The WGS of Solirubrobacter ginsenosidimutans DSM 21036.</title>
        <authorList>
            <person name="Jiang Z."/>
        </authorList>
    </citation>
    <scope>NUCLEOTIDE SEQUENCE</scope>
    <source>
        <strain evidence="2">DSM 21036</strain>
    </source>
</reference>
<dbReference type="Proteomes" id="UP001149140">
    <property type="component" value="Unassembled WGS sequence"/>
</dbReference>
<feature type="signal peptide" evidence="1">
    <location>
        <begin position="1"/>
        <end position="21"/>
    </location>
</feature>
<comment type="caution">
    <text evidence="2">The sequence shown here is derived from an EMBL/GenBank/DDBJ whole genome shotgun (WGS) entry which is preliminary data.</text>
</comment>